<dbReference type="EMBL" id="JAGIYQ010000017">
    <property type="protein sequence ID" value="MBP0727000.1"/>
    <property type="molecule type" value="Genomic_DNA"/>
</dbReference>
<dbReference type="SUPFAM" id="SSF53213">
    <property type="entry name" value="LigB-like"/>
    <property type="match status" value="1"/>
</dbReference>
<dbReference type="GO" id="GO:0008270">
    <property type="term" value="F:zinc ion binding"/>
    <property type="evidence" value="ECO:0007669"/>
    <property type="project" value="InterPro"/>
</dbReference>
<keyword evidence="5" id="KW-0560">Oxidoreductase</keyword>
<dbReference type="GO" id="GO:0016702">
    <property type="term" value="F:oxidoreductase activity, acting on single donors with incorporation of molecular oxygen, incorporation of two atoms of oxygen"/>
    <property type="evidence" value="ECO:0007669"/>
    <property type="project" value="UniProtKB-ARBA"/>
</dbReference>
<evidence type="ECO:0000256" key="1">
    <source>
        <dbReference type="ARBA" id="ARBA00001947"/>
    </source>
</evidence>
<dbReference type="CDD" id="cd07363">
    <property type="entry name" value="45_DOPA_Dioxygenase"/>
    <property type="match status" value="1"/>
</dbReference>
<dbReference type="Proteomes" id="UP000682134">
    <property type="component" value="Unassembled WGS sequence"/>
</dbReference>
<keyword evidence="3" id="KW-0479">Metal-binding</keyword>
<evidence type="ECO:0000313" key="7">
    <source>
        <dbReference type="EMBL" id="MBP0727000.1"/>
    </source>
</evidence>
<feature type="domain" description="Extradiol ring-cleavage dioxygenase class III enzyme subunit B" evidence="6">
    <location>
        <begin position="6"/>
        <end position="232"/>
    </location>
</feature>
<comment type="similarity">
    <text evidence="2">Belongs to the DODA-type extradiol aromatic ring-opening dioxygenase family.</text>
</comment>
<name>A0A940NM50_9BACI</name>
<protein>
    <submittedName>
        <fullName evidence="7">Dioxygenase</fullName>
    </submittedName>
</protein>
<evidence type="ECO:0000256" key="3">
    <source>
        <dbReference type="ARBA" id="ARBA00022723"/>
    </source>
</evidence>
<reference evidence="7" key="1">
    <citation type="submission" date="2021-04" db="EMBL/GenBank/DDBJ databases">
        <title>Genome seq and assembly of Bacillus sp.</title>
        <authorList>
            <person name="Chhetri G."/>
        </authorList>
    </citation>
    <scope>NUCLEOTIDE SEQUENCE</scope>
    <source>
        <strain evidence="7">RG28</strain>
    </source>
</reference>
<dbReference type="PANTHER" id="PTHR30096:SF0">
    <property type="entry name" value="4,5-DOPA DIOXYGENASE EXTRADIOL-LIKE PROTEIN"/>
    <property type="match status" value="1"/>
</dbReference>
<sequence>MIPSLFLAHGSPMIAIQNNEYTKALKEIGENIKPKAIVIFSAHFEEYTTTIGYTDSVYETIYDFGGFPKELYEITYPAKGSKEIAEMVSERLKANNIPTNFNTSRGLDHGSWTLLKHMYPDASIPVVQVSVNPTLPAKEQYEIGKALRGLGEEDILVIGSGALVHNLRILKWNQTTPDEWAVEFDEWVIEKVQNQDLDALFNWDNEAPHARLAVPREEHFVPLFIAMGSGQLEPKWIYRGYELGNLSYLSFAF</sequence>
<evidence type="ECO:0000313" key="8">
    <source>
        <dbReference type="Proteomes" id="UP000682134"/>
    </source>
</evidence>
<organism evidence="7 8">
    <name type="scientific">Gottfriedia endophytica</name>
    <dbReference type="NCBI Taxonomy" id="2820819"/>
    <lineage>
        <taxon>Bacteria</taxon>
        <taxon>Bacillati</taxon>
        <taxon>Bacillota</taxon>
        <taxon>Bacilli</taxon>
        <taxon>Bacillales</taxon>
        <taxon>Bacillaceae</taxon>
        <taxon>Gottfriedia</taxon>
    </lineage>
</organism>
<dbReference type="RefSeq" id="WP_209407339.1">
    <property type="nucleotide sequence ID" value="NZ_JAGIYQ010000017.1"/>
</dbReference>
<gene>
    <name evidence="7" type="ORF">J5Y03_17720</name>
</gene>
<comment type="caution">
    <text evidence="7">The sequence shown here is derived from an EMBL/GenBank/DDBJ whole genome shotgun (WGS) entry which is preliminary data.</text>
</comment>
<evidence type="ECO:0000256" key="4">
    <source>
        <dbReference type="ARBA" id="ARBA00022833"/>
    </source>
</evidence>
<keyword evidence="7" id="KW-0223">Dioxygenase</keyword>
<dbReference type="InterPro" id="IPR014436">
    <property type="entry name" value="Extradiol_dOase_DODA"/>
</dbReference>
<evidence type="ECO:0000256" key="2">
    <source>
        <dbReference type="ARBA" id="ARBA00007581"/>
    </source>
</evidence>
<dbReference type="AlphaFoldDB" id="A0A940NM50"/>
<keyword evidence="4" id="KW-0862">Zinc</keyword>
<proteinExistence type="inferred from homology"/>
<evidence type="ECO:0000256" key="5">
    <source>
        <dbReference type="ARBA" id="ARBA00023002"/>
    </source>
</evidence>
<dbReference type="PIRSF" id="PIRSF006157">
    <property type="entry name" value="Doxgns_DODA"/>
    <property type="match status" value="1"/>
</dbReference>
<evidence type="ECO:0000259" key="6">
    <source>
        <dbReference type="Pfam" id="PF02900"/>
    </source>
</evidence>
<dbReference type="Gene3D" id="3.40.830.10">
    <property type="entry name" value="LigB-like"/>
    <property type="match status" value="1"/>
</dbReference>
<dbReference type="InterPro" id="IPR004183">
    <property type="entry name" value="Xdiol_dOase_suB"/>
</dbReference>
<keyword evidence="8" id="KW-1185">Reference proteome</keyword>
<comment type="cofactor">
    <cofactor evidence="1">
        <name>Zn(2+)</name>
        <dbReference type="ChEBI" id="CHEBI:29105"/>
    </cofactor>
</comment>
<dbReference type="GO" id="GO:0008198">
    <property type="term" value="F:ferrous iron binding"/>
    <property type="evidence" value="ECO:0007669"/>
    <property type="project" value="InterPro"/>
</dbReference>
<dbReference type="Pfam" id="PF02900">
    <property type="entry name" value="LigB"/>
    <property type="match status" value="1"/>
</dbReference>
<dbReference type="PANTHER" id="PTHR30096">
    <property type="entry name" value="4,5-DOPA DIOXYGENASE EXTRADIOL-LIKE PROTEIN"/>
    <property type="match status" value="1"/>
</dbReference>
<accession>A0A940NM50</accession>